<evidence type="ECO:0000256" key="5">
    <source>
        <dbReference type="ARBA" id="ARBA00022737"/>
    </source>
</evidence>
<proteinExistence type="inferred from homology"/>
<dbReference type="PANTHER" id="PTHR37316">
    <property type="entry name" value="TEICHOIC ACID GLYCEROL-PHOSPHATE PRIMASE"/>
    <property type="match status" value="1"/>
</dbReference>
<dbReference type="PROSITE" id="PS50005">
    <property type="entry name" value="TPR"/>
    <property type="match status" value="2"/>
</dbReference>
<comment type="subcellular location">
    <subcellularLocation>
        <location evidence="1">Cell membrane</location>
        <topology evidence="1">Peripheral membrane protein</topology>
    </subcellularLocation>
</comment>
<dbReference type="InterPro" id="IPR043149">
    <property type="entry name" value="TagF_N"/>
</dbReference>
<dbReference type="InterPro" id="IPR051612">
    <property type="entry name" value="Teichoic_Acid_Biosynth"/>
</dbReference>
<dbReference type="SMART" id="SM00028">
    <property type="entry name" value="TPR"/>
    <property type="match status" value="5"/>
</dbReference>
<comment type="similarity">
    <text evidence="2">Belongs to the CDP-glycerol glycerophosphotransferase family.</text>
</comment>
<dbReference type="Pfam" id="PF13181">
    <property type="entry name" value="TPR_8"/>
    <property type="match status" value="1"/>
</dbReference>
<keyword evidence="6 9" id="KW-0802">TPR repeat</keyword>
<feature type="domain" description="Glycosyl transferase family 1" evidence="10">
    <location>
        <begin position="945"/>
        <end position="1095"/>
    </location>
</feature>
<evidence type="ECO:0000256" key="7">
    <source>
        <dbReference type="ARBA" id="ARBA00022944"/>
    </source>
</evidence>
<dbReference type="GO" id="GO:0005524">
    <property type="term" value="F:ATP binding"/>
    <property type="evidence" value="ECO:0007669"/>
    <property type="project" value="UniProtKB-KW"/>
</dbReference>
<keyword evidence="3" id="KW-1003">Cell membrane</keyword>
<dbReference type="InterPro" id="IPR007554">
    <property type="entry name" value="Glycerophosphate_synth"/>
</dbReference>
<keyword evidence="7" id="KW-0777">Teichoic acid biosynthesis</keyword>
<evidence type="ECO:0000256" key="9">
    <source>
        <dbReference type="PROSITE-ProRule" id="PRU00339"/>
    </source>
</evidence>
<gene>
    <name evidence="11" type="ORF">D3O79_04575</name>
</gene>
<dbReference type="EMBL" id="AACTMD010000006">
    <property type="protein sequence ID" value="EAM0559274.1"/>
    <property type="molecule type" value="Genomic_DNA"/>
</dbReference>
<dbReference type="GO" id="GO:0016757">
    <property type="term" value="F:glycosyltransferase activity"/>
    <property type="evidence" value="ECO:0007669"/>
    <property type="project" value="InterPro"/>
</dbReference>
<organism evidence="11">
    <name type="scientific">Campylobacter jejuni</name>
    <dbReference type="NCBI Taxonomy" id="197"/>
    <lineage>
        <taxon>Bacteria</taxon>
        <taxon>Pseudomonadati</taxon>
        <taxon>Campylobacterota</taxon>
        <taxon>Epsilonproteobacteria</taxon>
        <taxon>Campylobacterales</taxon>
        <taxon>Campylobacteraceae</taxon>
        <taxon>Campylobacter</taxon>
    </lineage>
</organism>
<dbReference type="GO" id="GO:0047355">
    <property type="term" value="F:CDP-glycerol glycerophosphotransferase activity"/>
    <property type="evidence" value="ECO:0007669"/>
    <property type="project" value="InterPro"/>
</dbReference>
<dbReference type="InterPro" id="IPR011990">
    <property type="entry name" value="TPR-like_helical_dom_sf"/>
</dbReference>
<dbReference type="Pfam" id="PF07719">
    <property type="entry name" value="TPR_2"/>
    <property type="match status" value="1"/>
</dbReference>
<dbReference type="InterPro" id="IPR043148">
    <property type="entry name" value="TagF_C"/>
</dbReference>
<dbReference type="InterPro" id="IPR013105">
    <property type="entry name" value="TPR_2"/>
</dbReference>
<dbReference type="PANTHER" id="PTHR37316:SF3">
    <property type="entry name" value="TEICHOIC ACID GLYCEROL-PHOSPHATE TRANSFERASE"/>
    <property type="match status" value="1"/>
</dbReference>
<keyword evidence="5" id="KW-0677">Repeat</keyword>
<dbReference type="Pfam" id="PF04464">
    <property type="entry name" value="Glyphos_transf"/>
    <property type="match status" value="1"/>
</dbReference>
<dbReference type="Gene3D" id="1.25.40.10">
    <property type="entry name" value="Tetratricopeptide repeat domain"/>
    <property type="match status" value="3"/>
</dbReference>
<dbReference type="SUPFAM" id="SSF48452">
    <property type="entry name" value="TPR-like"/>
    <property type="match status" value="1"/>
</dbReference>
<name>A0A5T2CX31_CAMJU</name>
<evidence type="ECO:0000313" key="11">
    <source>
        <dbReference type="EMBL" id="EAM0559274.1"/>
    </source>
</evidence>
<accession>A0A5T2CX31</accession>
<dbReference type="Gene3D" id="3.40.50.11820">
    <property type="match status" value="1"/>
</dbReference>
<evidence type="ECO:0000256" key="3">
    <source>
        <dbReference type="ARBA" id="ARBA00022475"/>
    </source>
</evidence>
<dbReference type="AlphaFoldDB" id="A0A5T2CX31"/>
<keyword evidence="4 11" id="KW-0808">Transferase</keyword>
<protein>
    <submittedName>
        <fullName evidence="11">Glycosyltransferase</fullName>
    </submittedName>
</protein>
<feature type="repeat" description="TPR" evidence="9">
    <location>
        <begin position="37"/>
        <end position="70"/>
    </location>
</feature>
<dbReference type="Pfam" id="PF00534">
    <property type="entry name" value="Glycos_transf_1"/>
    <property type="match status" value="1"/>
</dbReference>
<dbReference type="Gene3D" id="3.40.50.12580">
    <property type="match status" value="1"/>
</dbReference>
<dbReference type="GO" id="GO:0008771">
    <property type="term" value="F:[citrate (pro-3S)-lyase] ligase activity"/>
    <property type="evidence" value="ECO:0007669"/>
    <property type="project" value="InterPro"/>
</dbReference>
<reference evidence="11" key="1">
    <citation type="submission" date="2018-09" db="EMBL/GenBank/DDBJ databases">
        <authorList>
            <consortium name="NARMS: The National Antimicrobial Resistance Monitoring System"/>
        </authorList>
    </citation>
    <scope>NUCLEOTIDE SEQUENCE</scope>
    <source>
        <strain evidence="11">FSIS31800970</strain>
    </source>
</reference>
<dbReference type="Gene3D" id="3.40.50.2000">
    <property type="entry name" value="Glycogen Phosphorylase B"/>
    <property type="match status" value="2"/>
</dbReference>
<dbReference type="InterPro" id="IPR019734">
    <property type="entry name" value="TPR_rpt"/>
</dbReference>
<evidence type="ECO:0000259" key="10">
    <source>
        <dbReference type="Pfam" id="PF00534"/>
    </source>
</evidence>
<evidence type="ECO:0000256" key="4">
    <source>
        <dbReference type="ARBA" id="ARBA00022679"/>
    </source>
</evidence>
<dbReference type="CDD" id="cd03811">
    <property type="entry name" value="GT4_GT28_WabH-like"/>
    <property type="match status" value="1"/>
</dbReference>
<keyword evidence="8" id="KW-0472">Membrane</keyword>
<dbReference type="InterPro" id="IPR001296">
    <property type="entry name" value="Glyco_trans_1"/>
</dbReference>
<sequence>MFFLFYYICGVWLYHKKKFSQAKCFFIKTIEKQNNNAQAYFKLGMCYFKLCEWKEANEYIAKALILCPSKISWNIQLKQTENHLNSMISIPQKLWWKEVEDLKKYMQKKGGNFFIYKDLALALENMRRYQEAAKYYELAIKHSKTKDSHLYYKAGFCYERDGQTDSKLIKYLYANAIKYDDDLNSKILGIGIFHQSNKCWEEANKAYLDFYKYVKNLCSDVLLYNIAYSFEKLFNYQEAEKYYKKALELNYQECDFHYRLGIVLEKMAKYEEASIYYENTIKRSNTHRPFLYFRLCKCLNALEEYKKLSEILSQSQIIQNQPYGLSEDILKDKNLRRRVFYTECYKNLKIIDNMILYESFHGKSMSCNPYAIFLYLLEQNAFKDFTHIWVVNDLSIVKNKFKKMKNVICVKRGSDLYLKYLASAKYLINNSTFPEYFIRKMEQLYLNTWHGIPWKMLGKDIKGSFMEYKNVQRNFLHTTHLIAPSKHTMDVMIKSHEIEFISSSKKYLSGYPRVDISLNQTKSEKEELRSTLGIPLDKKVILYAPTFRGSFYNSENISNEKINELYNKVKDNFDEYCLIYRGHYSVNNNNNILDKNIIIPPVYIDTNELLGIVDVLITDYSSVLFDFMSLNRPIIFFLYDYDNYKNNRGLYFDISEISQEYCVATDDIINALKNINYSKILYLYDQIKDYYIIKEKGQATRLVVDFFFKDIIKNNLSVDYANTKKNILFYPGALMPNGITSSFRNLINTFNQNNYNIHISIDASSVEGYLDRIKLFNEIKDKILTIPSVGNINYTLEEYFVYIYFLEHNNWQNLSAKMLFEKIFKREFRRLYGDAKIDSLINFDGYTRYWHFLFAINNIKQKIVFLHNDMRGEFNRRFPQLEQNFRCYNFYDKIFSVSKQTNSENKKNLADLYGIEENKFDFLENMINNEDIIEKSKEKLDKKLEKKYFKKDYKIFINIARLSIEKDQAKLIQAFKVINDKYPKTLLLILGEGPLKEDLEKLIKDLKLDKKVFLLGRIFNPFPYLKKADCFVMSSNHEGQPMTLLEALVLNKAIVATDIPGNVSVLDNRGGLIVENNVNGLISGMERFLCGKIENKIFNYTQYNLKIMSRLNILLKGDNYE</sequence>
<dbReference type="GO" id="GO:0019350">
    <property type="term" value="P:teichoic acid biosynthetic process"/>
    <property type="evidence" value="ECO:0007669"/>
    <property type="project" value="UniProtKB-KW"/>
</dbReference>
<dbReference type="SUPFAM" id="SSF53756">
    <property type="entry name" value="UDP-Glycosyltransferase/glycogen phosphorylase"/>
    <property type="match status" value="2"/>
</dbReference>
<feature type="repeat" description="TPR" evidence="9">
    <location>
        <begin position="220"/>
        <end position="253"/>
    </location>
</feature>
<evidence type="ECO:0000256" key="8">
    <source>
        <dbReference type="ARBA" id="ARBA00023136"/>
    </source>
</evidence>
<dbReference type="GO" id="GO:0005886">
    <property type="term" value="C:plasma membrane"/>
    <property type="evidence" value="ECO:0007669"/>
    <property type="project" value="UniProtKB-SubCell"/>
</dbReference>
<evidence type="ECO:0000256" key="1">
    <source>
        <dbReference type="ARBA" id="ARBA00004202"/>
    </source>
</evidence>
<evidence type="ECO:0000256" key="2">
    <source>
        <dbReference type="ARBA" id="ARBA00010488"/>
    </source>
</evidence>
<comment type="caution">
    <text evidence="11">The sequence shown here is derived from an EMBL/GenBank/DDBJ whole genome shotgun (WGS) entry which is preliminary data.</text>
</comment>
<evidence type="ECO:0000256" key="6">
    <source>
        <dbReference type="ARBA" id="ARBA00022803"/>
    </source>
</evidence>